<proteinExistence type="predicted"/>
<dbReference type="Proteomes" id="UP000730482">
    <property type="component" value="Unassembled WGS sequence"/>
</dbReference>
<evidence type="ECO:0008006" key="3">
    <source>
        <dbReference type="Google" id="ProtNLM"/>
    </source>
</evidence>
<protein>
    <recommendedName>
        <fullName evidence="3">HPr kinase</fullName>
    </recommendedName>
</protein>
<dbReference type="InterPro" id="IPR027417">
    <property type="entry name" value="P-loop_NTPase"/>
</dbReference>
<name>A0ABS5KNY0_9ACTN</name>
<evidence type="ECO:0000313" key="1">
    <source>
        <dbReference type="EMBL" id="MBS2547755.1"/>
    </source>
</evidence>
<keyword evidence="2" id="KW-1185">Reference proteome</keyword>
<dbReference type="RefSeq" id="WP_212009336.1">
    <property type="nucleotide sequence ID" value="NZ_JAAFYZ010000034.1"/>
</dbReference>
<organism evidence="1 2">
    <name type="scientific">Catenulispora pinistramenti</name>
    <dbReference type="NCBI Taxonomy" id="2705254"/>
    <lineage>
        <taxon>Bacteria</taxon>
        <taxon>Bacillati</taxon>
        <taxon>Actinomycetota</taxon>
        <taxon>Actinomycetes</taxon>
        <taxon>Catenulisporales</taxon>
        <taxon>Catenulisporaceae</taxon>
        <taxon>Catenulispora</taxon>
    </lineage>
</organism>
<evidence type="ECO:0000313" key="2">
    <source>
        <dbReference type="Proteomes" id="UP000730482"/>
    </source>
</evidence>
<dbReference type="Gene3D" id="3.40.50.300">
    <property type="entry name" value="P-loop containing nucleotide triphosphate hydrolases"/>
    <property type="match status" value="1"/>
</dbReference>
<reference evidence="1 2" key="1">
    <citation type="submission" date="2020-02" db="EMBL/GenBank/DDBJ databases">
        <title>Acidophilic actinobacteria isolated from forest soil.</title>
        <authorList>
            <person name="Golinska P."/>
        </authorList>
    </citation>
    <scope>NUCLEOTIDE SEQUENCE [LARGE SCALE GENOMIC DNA]</scope>
    <source>
        <strain evidence="1 2">NL8</strain>
    </source>
</reference>
<comment type="caution">
    <text evidence="1">The sequence shown here is derived from an EMBL/GenBank/DDBJ whole genome shotgun (WGS) entry which is preliminary data.</text>
</comment>
<dbReference type="SUPFAM" id="SSF53795">
    <property type="entry name" value="PEP carboxykinase-like"/>
    <property type="match status" value="1"/>
</dbReference>
<sequence length="363" mass="38453">MDAPKQVSGNVDDSMSPTLEFVLSVAGRRVKLTGTPLKAVQGACTWMCPPAQSMPVEGTADWAVFVEPMAVEAAPVMPATWSVLLGDYGWPRLERTVSAAGSTVAVGQYRPQDALATITVDRDTRSTRVLVPAGATHAARWVDWLVRAYFGGALLTDGWLLLHAAAVSFGGRVVLLGGAPGAGKSSLAHVLCRELGASFLGDDLVFVAPGADRSIEAIGWPTRVSVPLELAGAPDDSDLDRRHVSPTWHRERWLASPAEYCAAYGISREGSGRVAAVVLLERDGEGADLGLLTADDGHLAFMTDLLGLVGPAAAERHAPDSRTVAAFLGHLPVLRFAIEHVTTGTAELIWPQLRSLLDAERIS</sequence>
<accession>A0ABS5KNY0</accession>
<gene>
    <name evidence="1" type="ORF">KGQ19_12845</name>
</gene>
<dbReference type="EMBL" id="JAAFYZ010000034">
    <property type="protein sequence ID" value="MBS2547755.1"/>
    <property type="molecule type" value="Genomic_DNA"/>
</dbReference>